<name>A0A0D1BTU3_CLOBO</name>
<dbReference type="Pfam" id="PF07495">
    <property type="entry name" value="Y_Y_Y"/>
    <property type="match status" value="6"/>
</dbReference>
<dbReference type="OrthoDB" id="1925648at2"/>
<protein>
    <submittedName>
        <fullName evidence="2">Triple tyrosine motif-containing protein</fullName>
    </submittedName>
</protein>
<dbReference type="AlphaFoldDB" id="A0A0D1BTU3"/>
<feature type="domain" description="Two component regulator three Y" evidence="1">
    <location>
        <begin position="313"/>
        <end position="377"/>
    </location>
</feature>
<dbReference type="EMBL" id="JXSU01000008">
    <property type="protein sequence ID" value="KIS22166.1"/>
    <property type="molecule type" value="Genomic_DNA"/>
</dbReference>
<evidence type="ECO:0000313" key="2">
    <source>
        <dbReference type="EMBL" id="KIS22166.1"/>
    </source>
</evidence>
<proteinExistence type="predicted"/>
<dbReference type="InterPro" id="IPR011123">
    <property type="entry name" value="Y_Y_Y"/>
</dbReference>
<reference evidence="2 3" key="1">
    <citation type="submission" date="2014-06" db="EMBL/GenBank/DDBJ databases">
        <title>Genome characterization of distinct group I Clostridium botulinum lineages.</title>
        <authorList>
            <person name="Giordani F."/>
            <person name="Anselmo A."/>
            <person name="Fillo S."/>
            <person name="Palozzi A.M."/>
            <person name="Fortunato A."/>
            <person name="Gentile B."/>
            <person name="Ciammaruconi A."/>
            <person name="Anniballi F."/>
            <person name="De Medici D."/>
            <person name="Lista F."/>
        </authorList>
    </citation>
    <scope>NUCLEOTIDE SEQUENCE [LARGE SCALE GENOMIC DNA]</scope>
    <source>
        <strain evidence="2 3">B2 450</strain>
    </source>
</reference>
<dbReference type="PATRIC" id="fig|1379739.3.peg.3787"/>
<gene>
    <name evidence="2" type="ORF">N495_17045</name>
</gene>
<feature type="domain" description="Two component regulator three Y" evidence="1">
    <location>
        <begin position="412"/>
        <end position="468"/>
    </location>
</feature>
<comment type="caution">
    <text evidence="2">The sequence shown here is derived from an EMBL/GenBank/DDBJ whole genome shotgun (WGS) entry which is preliminary data.</text>
</comment>
<dbReference type="HOGENOM" id="CLU_411448_0_0_9"/>
<accession>A0A0D1BTU3</accession>
<feature type="domain" description="Two component regulator three Y" evidence="1">
    <location>
        <begin position="509"/>
        <end position="572"/>
    </location>
</feature>
<dbReference type="Proteomes" id="UP000032250">
    <property type="component" value="Unassembled WGS sequence"/>
</dbReference>
<sequence>MEELNIIFDKESPQEKNSSIKIKAFIESNKKILYKFIIGKEGMWNTVSDFNFNDTISWVPEEEGNYIIMVQAKKEDSTKPFDFISKFDYVIGESEEKFIRNVYLNKDTLNMGERIEAVVESNKFPLMFKYWLKEDDNWKLIKDYSTENSISFVVKKPGIQELMVECKDLKSVKDYDDSFKVVFKVNSIDNVEIVDFNCLTKELICDEDLVFKVESVYEEGRDILYKFIKIDSNGTQECIQDYSSNNVVSYTEKDSGDYKLLCLVKDMYSQNEFDDRAMLKFTVKAYRDIVIRKFTTNLNSPQMTDTAIELKINAEGGKELLYKFIIEGKHIEDSGYIRNNVYTWTPSIPGKYSIEAWVKDASSENEFDDKSSIEYTINLEYIKEPIKIEKVILDKGKHVLKGEEVEIRAISNGGNNVRYAFYIKKDGKEEEKIDFGTCNWAKFIPKETGTYELEVLAKHKYSSREYDSHYIAYINSHNYIPAIIDYVICPVKTSYIVGDEILLKVIIQNTKDNLIKYILKINNEKVEETDYIENKDFKYIPKCSGAYTIEVLAKNKESEEIYDSKKEVKFYVREALPITNTKIKTSRTDIKCNETVTFSVDSEGGNAVLYQFYIMNKGEWKLVQDYSRKKYYTFMPFNEGEYEVLVLSKSSFLKCAYEDYDIFKFKV</sequence>
<organism evidence="2 3">
    <name type="scientific">Clostridium botulinum B2 450</name>
    <dbReference type="NCBI Taxonomy" id="1379739"/>
    <lineage>
        <taxon>Bacteria</taxon>
        <taxon>Bacillati</taxon>
        <taxon>Bacillota</taxon>
        <taxon>Clostridia</taxon>
        <taxon>Eubacteriales</taxon>
        <taxon>Clostridiaceae</taxon>
        <taxon>Clostridium</taxon>
    </lineage>
</organism>
<evidence type="ECO:0000259" key="1">
    <source>
        <dbReference type="Pfam" id="PF07495"/>
    </source>
</evidence>
<feature type="domain" description="Two component regulator three Y" evidence="1">
    <location>
        <begin position="28"/>
        <end position="91"/>
    </location>
</feature>
<dbReference type="RefSeq" id="WP_042384220.1">
    <property type="nucleotide sequence ID" value="NZ_JXSU01000008.1"/>
</dbReference>
<feature type="domain" description="Two component regulator three Y" evidence="1">
    <location>
        <begin position="216"/>
        <end position="284"/>
    </location>
</feature>
<feature type="domain" description="Two component regulator three Y" evidence="1">
    <location>
        <begin position="126"/>
        <end position="185"/>
    </location>
</feature>
<evidence type="ECO:0000313" key="3">
    <source>
        <dbReference type="Proteomes" id="UP000032250"/>
    </source>
</evidence>
<dbReference type="NCBIfam" id="NF010681">
    <property type="entry name" value="PRK14081.1"/>
    <property type="match status" value="1"/>
</dbReference>